<accession>A0A9P8AGY6</accession>
<dbReference type="GeneID" id="66115871"/>
<sequence>MADAGPKKPIFKKKVARTSGRSRRTTDIEEDEDQQLPSVLHSKPNSRFQKPMKKKKDISKYINIMDDIDDDTEFQSESVQSLESAIDEGVTIENISELPSDIQTQLQAKASPVIVPPVIKKYVPIPSQREREDIKISKTDLINEYKEDDQYGEELNEDIVDHGDEDDIDATDLMTEGNDKLYISGRAPRLPDIKDYNLEIDDDIIDTRLSLKQLESQLNDITIHGEIAQVTQTITTQKQSRETALHDIASLEQQIMSISHKQELLLQKLIDQCPPTSS</sequence>
<name>A0A9P8AGY6_9ASCO</name>
<feature type="region of interest" description="Disordered" evidence="1">
    <location>
        <begin position="1"/>
        <end position="54"/>
    </location>
</feature>
<feature type="compositionally biased region" description="Basic residues" evidence="1">
    <location>
        <begin position="9"/>
        <end position="23"/>
    </location>
</feature>
<protein>
    <submittedName>
        <fullName evidence="2">Uncharacterized protein</fullName>
    </submittedName>
</protein>
<gene>
    <name evidence="2" type="ORF">KQ657_002497</name>
</gene>
<dbReference type="Proteomes" id="UP000790833">
    <property type="component" value="Unassembled WGS sequence"/>
</dbReference>
<comment type="caution">
    <text evidence="2">The sequence shown here is derived from an EMBL/GenBank/DDBJ whole genome shotgun (WGS) entry which is preliminary data.</text>
</comment>
<dbReference type="RefSeq" id="XP_043047683.1">
    <property type="nucleotide sequence ID" value="XM_043193257.1"/>
</dbReference>
<evidence type="ECO:0000313" key="3">
    <source>
        <dbReference type="Proteomes" id="UP000790833"/>
    </source>
</evidence>
<evidence type="ECO:0000313" key="2">
    <source>
        <dbReference type="EMBL" id="KAG7192132.1"/>
    </source>
</evidence>
<dbReference type="EMBL" id="JAHMUF010000020">
    <property type="protein sequence ID" value="KAG7192132.1"/>
    <property type="molecule type" value="Genomic_DNA"/>
</dbReference>
<organism evidence="2 3">
    <name type="scientific">Scheffersomyces spartinae</name>
    <dbReference type="NCBI Taxonomy" id="45513"/>
    <lineage>
        <taxon>Eukaryota</taxon>
        <taxon>Fungi</taxon>
        <taxon>Dikarya</taxon>
        <taxon>Ascomycota</taxon>
        <taxon>Saccharomycotina</taxon>
        <taxon>Pichiomycetes</taxon>
        <taxon>Debaryomycetaceae</taxon>
        <taxon>Scheffersomyces</taxon>
    </lineage>
</organism>
<proteinExistence type="predicted"/>
<evidence type="ECO:0000256" key="1">
    <source>
        <dbReference type="SAM" id="MobiDB-lite"/>
    </source>
</evidence>
<dbReference type="AlphaFoldDB" id="A0A9P8AGY6"/>
<keyword evidence="3" id="KW-1185">Reference proteome</keyword>
<reference evidence="2" key="1">
    <citation type="submission" date="2021-03" db="EMBL/GenBank/DDBJ databases">
        <authorList>
            <person name="Palmer J.M."/>
        </authorList>
    </citation>
    <scope>NUCLEOTIDE SEQUENCE</scope>
    <source>
        <strain evidence="2">ARV_011</strain>
    </source>
</reference>